<gene>
    <name evidence="1" type="ORF">S12H4_35864</name>
</gene>
<protein>
    <submittedName>
        <fullName evidence="1">Uncharacterized protein</fullName>
    </submittedName>
</protein>
<dbReference type="EMBL" id="BARW01021340">
    <property type="protein sequence ID" value="GAJ01555.1"/>
    <property type="molecule type" value="Genomic_DNA"/>
</dbReference>
<organism evidence="1">
    <name type="scientific">marine sediment metagenome</name>
    <dbReference type="NCBI Taxonomy" id="412755"/>
    <lineage>
        <taxon>unclassified sequences</taxon>
        <taxon>metagenomes</taxon>
        <taxon>ecological metagenomes</taxon>
    </lineage>
</organism>
<sequence length="169" mass="19243">MQNAKEFQDQLASNLKNHFSKVEKEWSISKNATDDFSRSIKRYAPRLDIAVGPFSIESRNIRNPIERTFHKEVPSKLRQTLEQLGRNPNPRCALAIEIVFSGSSKHILGDITNASMMGLYGIVIADQGIEPKIRRIFEYVKTIRKLDKAPSELFTNVLILSSKEILKSL</sequence>
<proteinExistence type="predicted"/>
<comment type="caution">
    <text evidence="1">The sequence shown here is derived from an EMBL/GenBank/DDBJ whole genome shotgun (WGS) entry which is preliminary data.</text>
</comment>
<name>X1V8J0_9ZZZZ</name>
<dbReference type="AlphaFoldDB" id="X1V8J0"/>
<evidence type="ECO:0000313" key="1">
    <source>
        <dbReference type="EMBL" id="GAJ01555.1"/>
    </source>
</evidence>
<accession>X1V8J0</accession>
<reference evidence="1" key="1">
    <citation type="journal article" date="2014" name="Front. Microbiol.">
        <title>High frequency of phylogenetically diverse reductive dehalogenase-homologous genes in deep subseafloor sedimentary metagenomes.</title>
        <authorList>
            <person name="Kawai M."/>
            <person name="Futagami T."/>
            <person name="Toyoda A."/>
            <person name="Takaki Y."/>
            <person name="Nishi S."/>
            <person name="Hori S."/>
            <person name="Arai W."/>
            <person name="Tsubouchi T."/>
            <person name="Morono Y."/>
            <person name="Uchiyama I."/>
            <person name="Ito T."/>
            <person name="Fujiyama A."/>
            <person name="Inagaki F."/>
            <person name="Takami H."/>
        </authorList>
    </citation>
    <scope>NUCLEOTIDE SEQUENCE</scope>
    <source>
        <strain evidence="1">Expedition CK06-06</strain>
    </source>
</reference>